<evidence type="ECO:0000256" key="1">
    <source>
        <dbReference type="SAM" id="MobiDB-lite"/>
    </source>
</evidence>
<reference evidence="2 3" key="1">
    <citation type="journal article" date="2021" name="J. Hered.">
        <title>A chromosome-level genome assembly of the parasitoid wasp, Cotesia glomerata (Hymenoptera: Braconidae).</title>
        <authorList>
            <person name="Pinto B.J."/>
            <person name="Weis J.J."/>
            <person name="Gamble T."/>
            <person name="Ode P.J."/>
            <person name="Paul R."/>
            <person name="Zaspel J.M."/>
        </authorList>
    </citation>
    <scope>NUCLEOTIDE SEQUENCE [LARGE SCALE GENOMIC DNA]</scope>
    <source>
        <strain evidence="2">CgM1</strain>
    </source>
</reference>
<organism evidence="2 3">
    <name type="scientific">Cotesia glomerata</name>
    <name type="common">Lepidopteran parasitic wasp</name>
    <name type="synonym">Apanteles glomeratus</name>
    <dbReference type="NCBI Taxonomy" id="32391"/>
    <lineage>
        <taxon>Eukaryota</taxon>
        <taxon>Metazoa</taxon>
        <taxon>Ecdysozoa</taxon>
        <taxon>Arthropoda</taxon>
        <taxon>Hexapoda</taxon>
        <taxon>Insecta</taxon>
        <taxon>Pterygota</taxon>
        <taxon>Neoptera</taxon>
        <taxon>Endopterygota</taxon>
        <taxon>Hymenoptera</taxon>
        <taxon>Apocrita</taxon>
        <taxon>Ichneumonoidea</taxon>
        <taxon>Braconidae</taxon>
        <taxon>Microgastrinae</taxon>
        <taxon>Cotesia</taxon>
    </lineage>
</organism>
<evidence type="ECO:0000313" key="3">
    <source>
        <dbReference type="Proteomes" id="UP000826195"/>
    </source>
</evidence>
<accession>A0AAV7IVE9</accession>
<feature type="region of interest" description="Disordered" evidence="1">
    <location>
        <begin position="98"/>
        <end position="144"/>
    </location>
</feature>
<proteinExistence type="predicted"/>
<gene>
    <name evidence="2" type="ORF">KQX54_007172</name>
</gene>
<name>A0AAV7IVE9_COTGL</name>
<dbReference type="AlphaFoldDB" id="A0AAV7IVE9"/>
<comment type="caution">
    <text evidence="2">The sequence shown here is derived from an EMBL/GenBank/DDBJ whole genome shotgun (WGS) entry which is preliminary data.</text>
</comment>
<evidence type="ECO:0000313" key="2">
    <source>
        <dbReference type="EMBL" id="KAH0560702.1"/>
    </source>
</evidence>
<protein>
    <submittedName>
        <fullName evidence="2">Uncharacterized protein</fullName>
    </submittedName>
</protein>
<dbReference type="Proteomes" id="UP000826195">
    <property type="component" value="Unassembled WGS sequence"/>
</dbReference>
<dbReference type="EMBL" id="JAHXZJ010000374">
    <property type="protein sequence ID" value="KAH0560702.1"/>
    <property type="molecule type" value="Genomic_DNA"/>
</dbReference>
<feature type="compositionally biased region" description="Low complexity" evidence="1">
    <location>
        <begin position="101"/>
        <end position="115"/>
    </location>
</feature>
<sequence length="144" mass="15667">MTKSGTLLETEDTLVSGSVERLTSRLVTFGGTIDWNLATSQHQLALTHKGTWPAGRPEFCLALTHSSYRVPLPLLTSSSLVPRFTPLRTALYQDLPLSGAQRRSLSSPPSVSQSLEHNIPTQPGRASLRRVSEGSLVEFETSPP</sequence>
<keyword evidence="3" id="KW-1185">Reference proteome</keyword>